<evidence type="ECO:0000313" key="1">
    <source>
        <dbReference type="EMBL" id="PWN52089.1"/>
    </source>
</evidence>
<sequence length="493" mass="54894">MIFFSSSTASHSPVPPEAYTRIPCPGFDTSGNEKDALVLYGWVVKGQLQVSNLRSAWWKLLQAWPILAARLRIGAKAKADEPLNWFYLVPQPDGLRKLKEEEEAKEDSDKSRIFSYVDRRPQAISSVYSFTRGSELPQDRPSVARIDDNLDLWAPNSARSVKELTSAPSRACVTVHVTSFEDATMVAFSTPHVLCDGVGGKEIAEAWSAIVRGEPAPGPLTHLGTDPYSSLSTPSAEPPSPPGWRVFGTLDLIRFGIRFATDVFFWRPPSVIENREVYLPKTYLEAIKKKAMDDLGDDGRWVSTSDAVLAWIIKRAHAGKLNDSRILSVLYPSNLRWLPPAEGMEALPLPYLQNGAFTVVLPELAASEFVSGLSLGELAHLIRTTLETQTTPAEIRKSLTWRLWSRGKVAVFFAPTSHWFLVTNWRRMKLYDLDFGGEVMKVWGHGIHPVPMRNSFGQVADDPSGGLWLGGYLSQKEWEEGFGEFMEGSEGKD</sequence>
<protein>
    <submittedName>
        <fullName evidence="1">Uncharacterized protein</fullName>
    </submittedName>
</protein>
<evidence type="ECO:0000313" key="2">
    <source>
        <dbReference type="Proteomes" id="UP000245626"/>
    </source>
</evidence>
<name>A0ACD0P2D7_9BASI</name>
<gene>
    <name evidence="1" type="ORF">IE53DRAFT_392294</name>
</gene>
<dbReference type="EMBL" id="KZ819797">
    <property type="protein sequence ID" value="PWN52089.1"/>
    <property type="molecule type" value="Genomic_DNA"/>
</dbReference>
<keyword evidence="2" id="KW-1185">Reference proteome</keyword>
<accession>A0ACD0P2D7</accession>
<proteinExistence type="predicted"/>
<reference evidence="1 2" key="1">
    <citation type="journal article" date="2018" name="Mol. Biol. Evol.">
        <title>Broad Genomic Sampling Reveals a Smut Pathogenic Ancestry of the Fungal Clade Ustilaginomycotina.</title>
        <authorList>
            <person name="Kijpornyongpan T."/>
            <person name="Mondo S.J."/>
            <person name="Barry K."/>
            <person name="Sandor L."/>
            <person name="Lee J."/>
            <person name="Lipzen A."/>
            <person name="Pangilinan J."/>
            <person name="LaButti K."/>
            <person name="Hainaut M."/>
            <person name="Henrissat B."/>
            <person name="Grigoriev I.V."/>
            <person name="Spatafora J.W."/>
            <person name="Aime M.C."/>
        </authorList>
    </citation>
    <scope>NUCLEOTIDE SEQUENCE [LARGE SCALE GENOMIC DNA]</scope>
    <source>
        <strain evidence="1 2">SA 807</strain>
    </source>
</reference>
<dbReference type="Proteomes" id="UP000245626">
    <property type="component" value="Unassembled WGS sequence"/>
</dbReference>
<organism evidence="1 2">
    <name type="scientific">Violaceomyces palustris</name>
    <dbReference type="NCBI Taxonomy" id="1673888"/>
    <lineage>
        <taxon>Eukaryota</taxon>
        <taxon>Fungi</taxon>
        <taxon>Dikarya</taxon>
        <taxon>Basidiomycota</taxon>
        <taxon>Ustilaginomycotina</taxon>
        <taxon>Ustilaginomycetes</taxon>
        <taxon>Violaceomycetales</taxon>
        <taxon>Violaceomycetaceae</taxon>
        <taxon>Violaceomyces</taxon>
    </lineage>
</organism>